<keyword evidence="3" id="KW-1185">Reference proteome</keyword>
<dbReference type="AlphaFoldDB" id="A0AA40EXZ7"/>
<gene>
    <name evidence="2" type="ORF">B0T21DRAFT_418434</name>
</gene>
<dbReference type="EMBL" id="JAUKTV010000001">
    <property type="protein sequence ID" value="KAK0747603.1"/>
    <property type="molecule type" value="Genomic_DNA"/>
</dbReference>
<proteinExistence type="predicted"/>
<dbReference type="Proteomes" id="UP001172159">
    <property type="component" value="Unassembled WGS sequence"/>
</dbReference>
<evidence type="ECO:0000256" key="1">
    <source>
        <dbReference type="SAM" id="MobiDB-lite"/>
    </source>
</evidence>
<accession>A0AA40EXZ7</accession>
<evidence type="ECO:0000313" key="3">
    <source>
        <dbReference type="Proteomes" id="UP001172159"/>
    </source>
</evidence>
<organism evidence="2 3">
    <name type="scientific">Apiosordaria backusii</name>
    <dbReference type="NCBI Taxonomy" id="314023"/>
    <lineage>
        <taxon>Eukaryota</taxon>
        <taxon>Fungi</taxon>
        <taxon>Dikarya</taxon>
        <taxon>Ascomycota</taxon>
        <taxon>Pezizomycotina</taxon>
        <taxon>Sordariomycetes</taxon>
        <taxon>Sordariomycetidae</taxon>
        <taxon>Sordariales</taxon>
        <taxon>Lasiosphaeriaceae</taxon>
        <taxon>Apiosordaria</taxon>
    </lineage>
</organism>
<comment type="caution">
    <text evidence="2">The sequence shown here is derived from an EMBL/GenBank/DDBJ whole genome shotgun (WGS) entry which is preliminary data.</text>
</comment>
<reference evidence="2" key="1">
    <citation type="submission" date="2023-06" db="EMBL/GenBank/DDBJ databases">
        <title>Genome-scale phylogeny and comparative genomics of the fungal order Sordariales.</title>
        <authorList>
            <consortium name="Lawrence Berkeley National Laboratory"/>
            <person name="Hensen N."/>
            <person name="Bonometti L."/>
            <person name="Westerberg I."/>
            <person name="Brannstrom I.O."/>
            <person name="Guillou S."/>
            <person name="Cros-Aarteil S."/>
            <person name="Calhoun S."/>
            <person name="Haridas S."/>
            <person name="Kuo A."/>
            <person name="Mondo S."/>
            <person name="Pangilinan J."/>
            <person name="Riley R."/>
            <person name="Labutti K."/>
            <person name="Andreopoulos B."/>
            <person name="Lipzen A."/>
            <person name="Chen C."/>
            <person name="Yanf M."/>
            <person name="Daum C."/>
            <person name="Ng V."/>
            <person name="Clum A."/>
            <person name="Steindorff A."/>
            <person name="Ohm R."/>
            <person name="Martin F."/>
            <person name="Silar P."/>
            <person name="Natvig D."/>
            <person name="Lalanne C."/>
            <person name="Gautier V."/>
            <person name="Ament-Velasquez S.L."/>
            <person name="Kruys A."/>
            <person name="Hutchinson M.I."/>
            <person name="Powell A.J."/>
            <person name="Barry K."/>
            <person name="Miller A.N."/>
            <person name="Grigoriev I.V."/>
            <person name="Debuchy R."/>
            <person name="Gladieux P."/>
            <person name="Thoren M.H."/>
            <person name="Johannesson H."/>
        </authorList>
    </citation>
    <scope>NUCLEOTIDE SEQUENCE</scope>
    <source>
        <strain evidence="2">CBS 540.89</strain>
    </source>
</reference>
<feature type="compositionally biased region" description="Gly residues" evidence="1">
    <location>
        <begin position="38"/>
        <end position="48"/>
    </location>
</feature>
<protein>
    <submittedName>
        <fullName evidence="2">Uncharacterized protein</fullName>
    </submittedName>
</protein>
<name>A0AA40EXZ7_9PEZI</name>
<evidence type="ECO:0000313" key="2">
    <source>
        <dbReference type="EMBL" id="KAK0747603.1"/>
    </source>
</evidence>
<sequence length="209" mass="22754">MARMQQARSVGKKSLSSKLATGPRGTRAAAIAARRRNVGGGGGGGGDGGESRIETLTLLASLCGKFSCRGQTVDGRAGDSNWVRASRSVFTDKGDDVKAFSHSFGQDDPGQSSVIRSARQLDVQGERGCRLRAQEGSFVKGFPGVFFRTKLALPVIAFGPSQGAEPRVRLPERYQPLFANFRNWRTVNQNHTDVTRENWKFPRNNAQLR</sequence>
<feature type="region of interest" description="Disordered" evidence="1">
    <location>
        <begin position="1"/>
        <end position="49"/>
    </location>
</feature>
<feature type="compositionally biased region" description="Low complexity" evidence="1">
    <location>
        <begin position="22"/>
        <end position="32"/>
    </location>
</feature>